<dbReference type="InterPro" id="IPR001563">
    <property type="entry name" value="Peptidase_S10"/>
</dbReference>
<keyword evidence="4" id="KW-0378">Hydrolase</keyword>
<comment type="subcellular location">
    <subcellularLocation>
        <location evidence="1">Secreted</location>
    </subcellularLocation>
</comment>
<dbReference type="PANTHER" id="PTHR11802:SF349">
    <property type="entry name" value="SERINE CARBOXYPEPTIDASE-LIKE 46"/>
    <property type="match status" value="1"/>
</dbReference>
<sequence>MALWLLLEALTLWLSALTYYSVAELITSLPGQPPNVSFKQYSGYIVTNAQQGRALFYYFVEAESADPLSCPGCSSVGYGAFMENGPFRVGEDGLLMKNEYSWNLAEDNLRFILNWLEEFPAYKDFFLTGESYAGHYIPQLAALLLEYKQPNIKQIKLRAIALGNPLLDFDITPLDADYLWSHGAISDKTLMLGKTVLAAIDIFNLLLPECLASSSSQQFQSIGKHGQILAAFSRSRAIGDPCVEGRILSSLNKPEVQQALHANTTHIQFPLKFCSSSRVPLTGTTIIANKLAKELELVPFTTYSTWYNMKQVGGWSQSFGGLRDGKNETYLTYATVRGGAHEVPFTAPSEALSLFRSFLNNSPLPRPHARTIN</sequence>
<evidence type="ECO:0000256" key="3">
    <source>
        <dbReference type="ARBA" id="ARBA00022525"/>
    </source>
</evidence>
<dbReference type="GO" id="GO:0005773">
    <property type="term" value="C:vacuole"/>
    <property type="evidence" value="ECO:0007669"/>
    <property type="project" value="TreeGrafter"/>
</dbReference>
<dbReference type="PANTHER" id="PTHR11802">
    <property type="entry name" value="SERINE PROTEASE FAMILY S10 SERINE CARBOXYPEPTIDASE"/>
    <property type="match status" value="1"/>
</dbReference>
<dbReference type="Proteomes" id="UP001370490">
    <property type="component" value="Unassembled WGS sequence"/>
</dbReference>
<keyword evidence="4" id="KW-0645">Protease</keyword>
<evidence type="ECO:0000313" key="5">
    <source>
        <dbReference type="EMBL" id="KAK6913212.1"/>
    </source>
</evidence>
<protein>
    <recommendedName>
        <fullName evidence="4">Carboxypeptidase</fullName>
        <ecNumber evidence="4">3.4.16.-</ecNumber>
    </recommendedName>
</protein>
<keyword evidence="4" id="KW-0732">Signal</keyword>
<reference evidence="5 6" key="1">
    <citation type="submission" date="2023-12" db="EMBL/GenBank/DDBJ databases">
        <title>A high-quality genome assembly for Dillenia turbinata (Dilleniales).</title>
        <authorList>
            <person name="Chanderbali A."/>
        </authorList>
    </citation>
    <scope>NUCLEOTIDE SEQUENCE [LARGE SCALE GENOMIC DNA]</scope>
    <source>
        <strain evidence="5">LSX21</strain>
        <tissue evidence="5">Leaf</tissue>
    </source>
</reference>
<dbReference type="AlphaFoldDB" id="A0AAN8UNH7"/>
<keyword evidence="6" id="KW-1185">Reference proteome</keyword>
<dbReference type="PROSITE" id="PS00131">
    <property type="entry name" value="CARBOXYPEPT_SER_SER"/>
    <property type="match status" value="1"/>
</dbReference>
<evidence type="ECO:0000313" key="6">
    <source>
        <dbReference type="Proteomes" id="UP001370490"/>
    </source>
</evidence>
<keyword evidence="4 5" id="KW-0121">Carboxypeptidase</keyword>
<proteinExistence type="inferred from homology"/>
<feature type="chain" id="PRO_5042664656" description="Carboxypeptidase" evidence="4">
    <location>
        <begin position="24"/>
        <end position="373"/>
    </location>
</feature>
<comment type="caution">
    <text evidence="5">The sequence shown here is derived from an EMBL/GenBank/DDBJ whole genome shotgun (WGS) entry which is preliminary data.</text>
</comment>
<evidence type="ECO:0000256" key="2">
    <source>
        <dbReference type="ARBA" id="ARBA00009431"/>
    </source>
</evidence>
<accession>A0AAN8UNH7</accession>
<dbReference type="GO" id="GO:0004185">
    <property type="term" value="F:serine-type carboxypeptidase activity"/>
    <property type="evidence" value="ECO:0007669"/>
    <property type="project" value="UniProtKB-UniRule"/>
</dbReference>
<evidence type="ECO:0000256" key="4">
    <source>
        <dbReference type="RuleBase" id="RU361156"/>
    </source>
</evidence>
<dbReference type="InterPro" id="IPR018202">
    <property type="entry name" value="Ser_caboxypep_ser_AS"/>
</dbReference>
<dbReference type="Gene3D" id="3.40.50.11320">
    <property type="match status" value="1"/>
</dbReference>
<dbReference type="Gene3D" id="3.40.50.1820">
    <property type="entry name" value="alpha/beta hydrolase"/>
    <property type="match status" value="2"/>
</dbReference>
<dbReference type="PRINTS" id="PR00724">
    <property type="entry name" value="CRBOXYPTASEC"/>
</dbReference>
<dbReference type="EMBL" id="JBAMMX010000027">
    <property type="protein sequence ID" value="KAK6913212.1"/>
    <property type="molecule type" value="Genomic_DNA"/>
</dbReference>
<keyword evidence="3" id="KW-0964">Secreted</keyword>
<dbReference type="Pfam" id="PF00450">
    <property type="entry name" value="Peptidase_S10"/>
    <property type="match status" value="3"/>
</dbReference>
<gene>
    <name evidence="5" type="ORF">RJ641_022813</name>
</gene>
<dbReference type="GO" id="GO:0005576">
    <property type="term" value="C:extracellular region"/>
    <property type="evidence" value="ECO:0007669"/>
    <property type="project" value="UniProtKB-SubCell"/>
</dbReference>
<dbReference type="EC" id="3.4.16.-" evidence="4"/>
<dbReference type="GO" id="GO:0006508">
    <property type="term" value="P:proteolysis"/>
    <property type="evidence" value="ECO:0007669"/>
    <property type="project" value="UniProtKB-KW"/>
</dbReference>
<comment type="similarity">
    <text evidence="2 4">Belongs to the peptidase S10 family.</text>
</comment>
<organism evidence="5 6">
    <name type="scientific">Dillenia turbinata</name>
    <dbReference type="NCBI Taxonomy" id="194707"/>
    <lineage>
        <taxon>Eukaryota</taxon>
        <taxon>Viridiplantae</taxon>
        <taxon>Streptophyta</taxon>
        <taxon>Embryophyta</taxon>
        <taxon>Tracheophyta</taxon>
        <taxon>Spermatophyta</taxon>
        <taxon>Magnoliopsida</taxon>
        <taxon>eudicotyledons</taxon>
        <taxon>Gunneridae</taxon>
        <taxon>Pentapetalae</taxon>
        <taxon>Dilleniales</taxon>
        <taxon>Dilleniaceae</taxon>
        <taxon>Dillenia</taxon>
    </lineage>
</organism>
<feature type="signal peptide" evidence="4">
    <location>
        <begin position="1"/>
        <end position="23"/>
    </location>
</feature>
<name>A0AAN8UNH7_9MAGN</name>
<dbReference type="InterPro" id="IPR029058">
    <property type="entry name" value="AB_hydrolase_fold"/>
</dbReference>
<dbReference type="Gene3D" id="6.10.250.940">
    <property type="match status" value="1"/>
</dbReference>
<evidence type="ECO:0000256" key="1">
    <source>
        <dbReference type="ARBA" id="ARBA00004613"/>
    </source>
</evidence>
<dbReference type="SUPFAM" id="SSF53474">
    <property type="entry name" value="alpha/beta-Hydrolases"/>
    <property type="match status" value="1"/>
</dbReference>